<evidence type="ECO:0000256" key="4">
    <source>
        <dbReference type="ARBA" id="ARBA00022553"/>
    </source>
</evidence>
<name>A0A917AB44_9STRE</name>
<comment type="caution">
    <text evidence="11">The sequence shown here is derived from an EMBL/GenBank/DDBJ whole genome shotgun (WGS) entry which is preliminary data.</text>
</comment>
<feature type="domain" description="HAMP" evidence="10">
    <location>
        <begin position="59"/>
        <end position="111"/>
    </location>
</feature>
<dbReference type="SUPFAM" id="SSF47384">
    <property type="entry name" value="Homodimeric domain of signal transducing histidine kinase"/>
    <property type="match status" value="1"/>
</dbReference>
<dbReference type="InterPro" id="IPR036890">
    <property type="entry name" value="HATPase_C_sf"/>
</dbReference>
<evidence type="ECO:0000259" key="10">
    <source>
        <dbReference type="PROSITE" id="PS50885"/>
    </source>
</evidence>
<evidence type="ECO:0000256" key="2">
    <source>
        <dbReference type="ARBA" id="ARBA00004370"/>
    </source>
</evidence>
<protein>
    <recommendedName>
        <fullName evidence="3">histidine kinase</fullName>
        <ecNumber evidence="3">2.7.13.3</ecNumber>
    </recommendedName>
</protein>
<keyword evidence="4" id="KW-0597">Phosphoprotein</keyword>
<accession>A0A917AB44</accession>
<dbReference type="InterPro" id="IPR005467">
    <property type="entry name" value="His_kinase_dom"/>
</dbReference>
<keyword evidence="8" id="KW-1133">Transmembrane helix</keyword>
<feature type="domain" description="Histidine kinase" evidence="9">
    <location>
        <begin position="126"/>
        <end position="343"/>
    </location>
</feature>
<dbReference type="PANTHER" id="PTHR45453">
    <property type="entry name" value="PHOSPHATE REGULON SENSOR PROTEIN PHOR"/>
    <property type="match status" value="1"/>
</dbReference>
<dbReference type="InterPro" id="IPR003660">
    <property type="entry name" value="HAMP_dom"/>
</dbReference>
<evidence type="ECO:0000313" key="12">
    <source>
        <dbReference type="Proteomes" id="UP000660801"/>
    </source>
</evidence>
<feature type="transmembrane region" description="Helical" evidence="8">
    <location>
        <begin position="37"/>
        <end position="58"/>
    </location>
</feature>
<evidence type="ECO:0000256" key="3">
    <source>
        <dbReference type="ARBA" id="ARBA00012438"/>
    </source>
</evidence>
<keyword evidence="5" id="KW-0808">Transferase</keyword>
<evidence type="ECO:0000256" key="5">
    <source>
        <dbReference type="ARBA" id="ARBA00022679"/>
    </source>
</evidence>
<evidence type="ECO:0000313" key="11">
    <source>
        <dbReference type="EMBL" id="GGE36458.1"/>
    </source>
</evidence>
<dbReference type="SUPFAM" id="SSF55874">
    <property type="entry name" value="ATPase domain of HSP90 chaperone/DNA topoisomerase II/histidine kinase"/>
    <property type="match status" value="1"/>
</dbReference>
<keyword evidence="7" id="KW-0902">Two-component regulatory system</keyword>
<dbReference type="GO" id="GO:0016036">
    <property type="term" value="P:cellular response to phosphate starvation"/>
    <property type="evidence" value="ECO:0007669"/>
    <property type="project" value="TreeGrafter"/>
</dbReference>
<dbReference type="GO" id="GO:0005886">
    <property type="term" value="C:plasma membrane"/>
    <property type="evidence" value="ECO:0007669"/>
    <property type="project" value="TreeGrafter"/>
</dbReference>
<evidence type="ECO:0000256" key="6">
    <source>
        <dbReference type="ARBA" id="ARBA00022777"/>
    </source>
</evidence>
<dbReference type="Pfam" id="PF02518">
    <property type="entry name" value="HATPase_c"/>
    <property type="match status" value="1"/>
</dbReference>
<keyword evidence="8" id="KW-0812">Transmembrane</keyword>
<dbReference type="Gene3D" id="6.10.340.10">
    <property type="match status" value="1"/>
</dbReference>
<dbReference type="GO" id="GO:0004721">
    <property type="term" value="F:phosphoprotein phosphatase activity"/>
    <property type="evidence" value="ECO:0007669"/>
    <property type="project" value="TreeGrafter"/>
</dbReference>
<evidence type="ECO:0000256" key="8">
    <source>
        <dbReference type="SAM" id="Phobius"/>
    </source>
</evidence>
<dbReference type="InterPro" id="IPR050351">
    <property type="entry name" value="BphY/WalK/GraS-like"/>
</dbReference>
<dbReference type="SMART" id="SM00388">
    <property type="entry name" value="HisKA"/>
    <property type="match status" value="1"/>
</dbReference>
<dbReference type="InterPro" id="IPR003661">
    <property type="entry name" value="HisK_dim/P_dom"/>
</dbReference>
<evidence type="ECO:0000256" key="7">
    <source>
        <dbReference type="ARBA" id="ARBA00023012"/>
    </source>
</evidence>
<dbReference type="SMART" id="SM00387">
    <property type="entry name" value="HATPase_c"/>
    <property type="match status" value="1"/>
</dbReference>
<sequence length="345" mass="38994">MKLKYFILIGYLTSTLIILLSLIWAVNRMLIPEKGEIFILLTTLVASLVGAFVSLMLMRRVFTSLEKLSNHIEGISKNHFETIDDVRSPLEFQEFAQTLNTMTVKLEESFQSVEASEKEKNIMIAQLSHDIKTPITSIQATVEGMLDGLILENERDYYLKTIRRQTDRLNKLVESLNNVTLNTLEREEGSLQAIFIDKLLIDTLSEFQLKLDQEGREVDIQVEPASAKIISDYDKLLRILVNLVSNALKYSPSGSPLQIHAVLTDDQLKITVKDHGQGIPKEELHQIFKLLYRVESSRNMSTGGYGLGLYIAQELAHQLNGQITVQSELGQGSAFSLTMKTQHQI</sequence>
<dbReference type="PROSITE" id="PS50109">
    <property type="entry name" value="HIS_KIN"/>
    <property type="match status" value="1"/>
</dbReference>
<dbReference type="Gene3D" id="1.10.287.130">
    <property type="match status" value="1"/>
</dbReference>
<dbReference type="CDD" id="cd00075">
    <property type="entry name" value="HATPase"/>
    <property type="match status" value="1"/>
</dbReference>
<dbReference type="GO" id="GO:0000155">
    <property type="term" value="F:phosphorelay sensor kinase activity"/>
    <property type="evidence" value="ECO:0007669"/>
    <property type="project" value="InterPro"/>
</dbReference>
<dbReference type="OrthoDB" id="335833at2"/>
<gene>
    <name evidence="11" type="primary">hk08</name>
    <name evidence="11" type="ORF">GCM10011510_17270</name>
</gene>
<dbReference type="Pfam" id="PF00512">
    <property type="entry name" value="HisKA"/>
    <property type="match status" value="1"/>
</dbReference>
<dbReference type="InterPro" id="IPR003594">
    <property type="entry name" value="HATPase_dom"/>
</dbReference>
<dbReference type="PRINTS" id="PR00344">
    <property type="entry name" value="BCTRLSENSOR"/>
</dbReference>
<keyword evidence="6 11" id="KW-0418">Kinase</keyword>
<dbReference type="Gene3D" id="3.30.565.10">
    <property type="entry name" value="Histidine kinase-like ATPase, C-terminal domain"/>
    <property type="match status" value="1"/>
</dbReference>
<keyword evidence="12" id="KW-1185">Reference proteome</keyword>
<reference evidence="11" key="2">
    <citation type="submission" date="2020-09" db="EMBL/GenBank/DDBJ databases">
        <authorList>
            <person name="Sun Q."/>
            <person name="Zhou Y."/>
        </authorList>
    </citation>
    <scope>NUCLEOTIDE SEQUENCE</scope>
    <source>
        <strain evidence="11">CGMCC 1.15533</strain>
    </source>
</reference>
<proteinExistence type="predicted"/>
<comment type="subcellular location">
    <subcellularLocation>
        <location evidence="2">Membrane</location>
    </subcellularLocation>
</comment>
<dbReference type="PANTHER" id="PTHR45453:SF1">
    <property type="entry name" value="PHOSPHATE REGULON SENSOR PROTEIN PHOR"/>
    <property type="match status" value="1"/>
</dbReference>
<dbReference type="PROSITE" id="PS50885">
    <property type="entry name" value="HAMP"/>
    <property type="match status" value="1"/>
</dbReference>
<dbReference type="CDD" id="cd00082">
    <property type="entry name" value="HisKA"/>
    <property type="match status" value="1"/>
</dbReference>
<dbReference type="AlphaFoldDB" id="A0A917AB44"/>
<dbReference type="InterPro" id="IPR004358">
    <property type="entry name" value="Sig_transdc_His_kin-like_C"/>
</dbReference>
<keyword evidence="8" id="KW-0472">Membrane</keyword>
<dbReference type="Proteomes" id="UP000660801">
    <property type="component" value="Unassembled WGS sequence"/>
</dbReference>
<evidence type="ECO:0000259" key="9">
    <source>
        <dbReference type="PROSITE" id="PS50109"/>
    </source>
</evidence>
<feature type="transmembrane region" description="Helical" evidence="8">
    <location>
        <begin position="5"/>
        <end position="25"/>
    </location>
</feature>
<dbReference type="EMBL" id="BMJN01000040">
    <property type="protein sequence ID" value="GGE36458.1"/>
    <property type="molecule type" value="Genomic_DNA"/>
</dbReference>
<dbReference type="FunFam" id="3.30.565.10:FF:000006">
    <property type="entry name" value="Sensor histidine kinase WalK"/>
    <property type="match status" value="1"/>
</dbReference>
<dbReference type="EC" id="2.7.13.3" evidence="3"/>
<organism evidence="11 12">
    <name type="scientific">Streptococcus himalayensis</name>
    <dbReference type="NCBI Taxonomy" id="1888195"/>
    <lineage>
        <taxon>Bacteria</taxon>
        <taxon>Bacillati</taxon>
        <taxon>Bacillota</taxon>
        <taxon>Bacilli</taxon>
        <taxon>Lactobacillales</taxon>
        <taxon>Streptococcaceae</taxon>
        <taxon>Streptococcus</taxon>
    </lineage>
</organism>
<reference evidence="11" key="1">
    <citation type="journal article" date="2014" name="Int. J. Syst. Evol. Microbiol.">
        <title>Complete genome sequence of Corynebacterium casei LMG S-19264T (=DSM 44701T), isolated from a smear-ripened cheese.</title>
        <authorList>
            <consortium name="US DOE Joint Genome Institute (JGI-PGF)"/>
            <person name="Walter F."/>
            <person name="Albersmeier A."/>
            <person name="Kalinowski J."/>
            <person name="Ruckert C."/>
        </authorList>
    </citation>
    <scope>NUCLEOTIDE SEQUENCE</scope>
    <source>
        <strain evidence="11">CGMCC 1.15533</strain>
    </source>
</reference>
<dbReference type="InterPro" id="IPR036097">
    <property type="entry name" value="HisK_dim/P_sf"/>
</dbReference>
<comment type="catalytic activity">
    <reaction evidence="1">
        <text>ATP + protein L-histidine = ADP + protein N-phospho-L-histidine.</text>
        <dbReference type="EC" id="2.7.13.3"/>
    </reaction>
</comment>
<dbReference type="RefSeq" id="WP_068989018.1">
    <property type="nucleotide sequence ID" value="NZ_BMJN01000040.1"/>
</dbReference>
<evidence type="ECO:0000256" key="1">
    <source>
        <dbReference type="ARBA" id="ARBA00000085"/>
    </source>
</evidence>